<dbReference type="Gene3D" id="3.50.50.60">
    <property type="entry name" value="FAD/NAD(P)-binding domain"/>
    <property type="match status" value="2"/>
</dbReference>
<dbReference type="GO" id="GO:0016668">
    <property type="term" value="F:oxidoreductase activity, acting on a sulfur group of donors, NAD(P) as acceptor"/>
    <property type="evidence" value="ECO:0007669"/>
    <property type="project" value="InterPro"/>
</dbReference>
<keyword evidence="7" id="KW-1015">Disulfide bond</keyword>
<sequence length="349" mass="39063">MKGLFRKFLELNIGDSMNKYDIVVIGSGSGGEIVDAALSHGFKVAWVDKGPLGGTCLNVGCIPSKMLIYPADRIVEIQEAEKLGIKAKITDIDFNAIMERMRQPIRESHEHMRRGLTSAQNLDYYEGEGHFISNYTLEVNGEQIKGKKIFIGSGARPLIPPIKGIENIEYLTNETVLDLKERPKSIVIIGGGYIAVEFAHFFAAMGTEVTILQRSPRLVKNSEPEISDLLKKQMEKRMTILTNTEVLEVKKQQNSIHIIGKNKHTGKEMTVMAEKIMIAAGRKSNADLLKVKNTGVETDDRGYIKVNEYLETSKKNIWAFGDAIGKHMFKHVANEEAIVAWRNSVHDHK</sequence>
<name>X0T742_9ZZZZ</name>
<dbReference type="PROSITE" id="PS00076">
    <property type="entry name" value="PYRIDINE_REDOX_1"/>
    <property type="match status" value="1"/>
</dbReference>
<dbReference type="GO" id="GO:0003955">
    <property type="term" value="F:NAD(P)H dehydrogenase (quinone) activity"/>
    <property type="evidence" value="ECO:0007669"/>
    <property type="project" value="TreeGrafter"/>
</dbReference>
<dbReference type="PRINTS" id="PR00368">
    <property type="entry name" value="FADPNR"/>
</dbReference>
<evidence type="ECO:0000256" key="7">
    <source>
        <dbReference type="ARBA" id="ARBA00023157"/>
    </source>
</evidence>
<dbReference type="PANTHER" id="PTHR43014:SF4">
    <property type="entry name" value="PYRIDINE NUCLEOTIDE-DISULFIDE OXIDOREDUCTASE RCLA-RELATED"/>
    <property type="match status" value="1"/>
</dbReference>
<evidence type="ECO:0000256" key="2">
    <source>
        <dbReference type="ARBA" id="ARBA00007532"/>
    </source>
</evidence>
<keyword evidence="6" id="KW-0560">Oxidoreductase</keyword>
<evidence type="ECO:0000256" key="3">
    <source>
        <dbReference type="ARBA" id="ARBA00022630"/>
    </source>
</evidence>
<accession>X0T742</accession>
<dbReference type="SUPFAM" id="SSF51905">
    <property type="entry name" value="FAD/NAD(P)-binding domain"/>
    <property type="match status" value="1"/>
</dbReference>
<dbReference type="InterPro" id="IPR036188">
    <property type="entry name" value="FAD/NAD-bd_sf"/>
</dbReference>
<protein>
    <recommendedName>
        <fullName evidence="9">FAD/NAD(P)-binding domain-containing protein</fullName>
    </recommendedName>
</protein>
<evidence type="ECO:0000259" key="9">
    <source>
        <dbReference type="Pfam" id="PF07992"/>
    </source>
</evidence>
<keyword evidence="3" id="KW-0285">Flavoprotein</keyword>
<feature type="non-terminal residue" evidence="10">
    <location>
        <position position="349"/>
    </location>
</feature>
<dbReference type="PANTHER" id="PTHR43014">
    <property type="entry name" value="MERCURIC REDUCTASE"/>
    <property type="match status" value="1"/>
</dbReference>
<evidence type="ECO:0000256" key="8">
    <source>
        <dbReference type="ARBA" id="ARBA00023284"/>
    </source>
</evidence>
<dbReference type="InterPro" id="IPR012999">
    <property type="entry name" value="Pyr_OxRdtase_I_AS"/>
</dbReference>
<evidence type="ECO:0000256" key="4">
    <source>
        <dbReference type="ARBA" id="ARBA00022827"/>
    </source>
</evidence>
<evidence type="ECO:0000256" key="5">
    <source>
        <dbReference type="ARBA" id="ARBA00022857"/>
    </source>
</evidence>
<gene>
    <name evidence="10" type="ORF">S01H1_07850</name>
</gene>
<dbReference type="AlphaFoldDB" id="X0T742"/>
<feature type="domain" description="FAD/NAD(P)-binding" evidence="9">
    <location>
        <begin position="20"/>
        <end position="337"/>
    </location>
</feature>
<keyword evidence="4" id="KW-0274">FAD</keyword>
<reference evidence="10" key="1">
    <citation type="journal article" date="2014" name="Front. Microbiol.">
        <title>High frequency of phylogenetically diverse reductive dehalogenase-homologous genes in deep subseafloor sedimentary metagenomes.</title>
        <authorList>
            <person name="Kawai M."/>
            <person name="Futagami T."/>
            <person name="Toyoda A."/>
            <person name="Takaki Y."/>
            <person name="Nishi S."/>
            <person name="Hori S."/>
            <person name="Arai W."/>
            <person name="Tsubouchi T."/>
            <person name="Morono Y."/>
            <person name="Uchiyama I."/>
            <person name="Ito T."/>
            <person name="Fujiyama A."/>
            <person name="Inagaki F."/>
            <person name="Takami H."/>
        </authorList>
    </citation>
    <scope>NUCLEOTIDE SEQUENCE</scope>
    <source>
        <strain evidence="10">Expedition CK06-06</strain>
    </source>
</reference>
<dbReference type="Pfam" id="PF07992">
    <property type="entry name" value="Pyr_redox_2"/>
    <property type="match status" value="1"/>
</dbReference>
<dbReference type="PRINTS" id="PR00411">
    <property type="entry name" value="PNDRDTASEI"/>
</dbReference>
<comment type="caution">
    <text evidence="10">The sequence shown here is derived from an EMBL/GenBank/DDBJ whole genome shotgun (WGS) entry which is preliminary data.</text>
</comment>
<organism evidence="10">
    <name type="scientific">marine sediment metagenome</name>
    <dbReference type="NCBI Taxonomy" id="412755"/>
    <lineage>
        <taxon>unclassified sequences</taxon>
        <taxon>metagenomes</taxon>
        <taxon>ecological metagenomes</taxon>
    </lineage>
</organism>
<evidence type="ECO:0000313" key="10">
    <source>
        <dbReference type="EMBL" id="GAF71910.1"/>
    </source>
</evidence>
<dbReference type="InterPro" id="IPR023753">
    <property type="entry name" value="FAD/NAD-binding_dom"/>
</dbReference>
<evidence type="ECO:0000256" key="6">
    <source>
        <dbReference type="ARBA" id="ARBA00023002"/>
    </source>
</evidence>
<keyword evidence="8" id="KW-0676">Redox-active center</keyword>
<proteinExistence type="inferred from homology"/>
<dbReference type="EMBL" id="BARS01004027">
    <property type="protein sequence ID" value="GAF71910.1"/>
    <property type="molecule type" value="Genomic_DNA"/>
</dbReference>
<dbReference type="GO" id="GO:0050660">
    <property type="term" value="F:flavin adenine dinucleotide binding"/>
    <property type="evidence" value="ECO:0007669"/>
    <property type="project" value="TreeGrafter"/>
</dbReference>
<evidence type="ECO:0000256" key="1">
    <source>
        <dbReference type="ARBA" id="ARBA00001974"/>
    </source>
</evidence>
<comment type="similarity">
    <text evidence="2">Belongs to the class-I pyridine nucleotide-disulfide oxidoreductase family.</text>
</comment>
<keyword evidence="5" id="KW-0521">NADP</keyword>
<comment type="cofactor">
    <cofactor evidence="1">
        <name>FAD</name>
        <dbReference type="ChEBI" id="CHEBI:57692"/>
    </cofactor>
</comment>